<dbReference type="EMBL" id="GGEC01011562">
    <property type="protein sequence ID" value="MBW92045.1"/>
    <property type="molecule type" value="Transcribed_RNA"/>
</dbReference>
<name>A0A2P2JEZ7_RHIMU</name>
<reference evidence="1" key="1">
    <citation type="submission" date="2018-02" db="EMBL/GenBank/DDBJ databases">
        <title>Rhizophora mucronata_Transcriptome.</title>
        <authorList>
            <person name="Meera S.P."/>
            <person name="Sreeshan A."/>
            <person name="Augustine A."/>
        </authorList>
    </citation>
    <scope>NUCLEOTIDE SEQUENCE</scope>
    <source>
        <tissue evidence="1">Leaf</tissue>
    </source>
</reference>
<organism evidence="1">
    <name type="scientific">Rhizophora mucronata</name>
    <name type="common">Asiatic mangrove</name>
    <dbReference type="NCBI Taxonomy" id="61149"/>
    <lineage>
        <taxon>Eukaryota</taxon>
        <taxon>Viridiplantae</taxon>
        <taxon>Streptophyta</taxon>
        <taxon>Embryophyta</taxon>
        <taxon>Tracheophyta</taxon>
        <taxon>Spermatophyta</taxon>
        <taxon>Magnoliopsida</taxon>
        <taxon>eudicotyledons</taxon>
        <taxon>Gunneridae</taxon>
        <taxon>Pentapetalae</taxon>
        <taxon>rosids</taxon>
        <taxon>fabids</taxon>
        <taxon>Malpighiales</taxon>
        <taxon>Rhizophoraceae</taxon>
        <taxon>Rhizophora</taxon>
    </lineage>
</organism>
<accession>A0A2P2JEZ7</accession>
<dbReference type="EMBL" id="GGEC01011563">
    <property type="protein sequence ID" value="MBW92046.1"/>
    <property type="molecule type" value="Transcribed_RNA"/>
</dbReference>
<proteinExistence type="predicted"/>
<protein>
    <submittedName>
        <fullName evidence="1">F-box protein At3g58530 isoform X2</fullName>
    </submittedName>
</protein>
<evidence type="ECO:0000313" key="1">
    <source>
        <dbReference type="EMBL" id="MBW92045.1"/>
    </source>
</evidence>
<sequence>MPMQPLTSRVVIQLEQNLDRASRHLSVTPTIPNKLRNSRALQLLATAITPTSVTRTHQVRLRETRSLQAATQQRLSSDRFCAPHKSKNLKWTRLDIFL</sequence>
<dbReference type="AlphaFoldDB" id="A0A2P2JEZ7"/>